<protein>
    <submittedName>
        <fullName evidence="2">Uncharacterized protein</fullName>
    </submittedName>
</protein>
<feature type="region of interest" description="Disordered" evidence="1">
    <location>
        <begin position="1"/>
        <end position="74"/>
    </location>
</feature>
<evidence type="ECO:0000313" key="3">
    <source>
        <dbReference type="Proteomes" id="UP001630127"/>
    </source>
</evidence>
<name>A0ABD2YG86_9GENT</name>
<gene>
    <name evidence="2" type="ORF">ACH5RR_031333</name>
</gene>
<dbReference type="Proteomes" id="UP001630127">
    <property type="component" value="Unassembled WGS sequence"/>
</dbReference>
<evidence type="ECO:0000313" key="2">
    <source>
        <dbReference type="EMBL" id="KAL3505951.1"/>
    </source>
</evidence>
<comment type="caution">
    <text evidence="2">The sequence shown here is derived from an EMBL/GenBank/DDBJ whole genome shotgun (WGS) entry which is preliminary data.</text>
</comment>
<keyword evidence="3" id="KW-1185">Reference proteome</keyword>
<dbReference type="EMBL" id="JBJUIK010000013">
    <property type="protein sequence ID" value="KAL3505951.1"/>
    <property type="molecule type" value="Genomic_DNA"/>
</dbReference>
<dbReference type="AlphaFoldDB" id="A0ABD2YG86"/>
<accession>A0ABD2YG86</accession>
<sequence length="110" mass="11969">MRVHGTDANFSLSSLCSSPGNPKVNFTQDSQESTADSDTTETADESDTPTPADDSDIPASVDNSHSNSNSNSSIIPSWRQFTKITIFIFPSQFDKNTLSYLSLSDEISRN</sequence>
<proteinExistence type="predicted"/>
<reference evidence="2 3" key="1">
    <citation type="submission" date="2024-11" db="EMBL/GenBank/DDBJ databases">
        <title>A near-complete genome assembly of Cinchona calisaya.</title>
        <authorList>
            <person name="Lian D.C."/>
            <person name="Zhao X.W."/>
            <person name="Wei L."/>
        </authorList>
    </citation>
    <scope>NUCLEOTIDE SEQUENCE [LARGE SCALE GENOMIC DNA]</scope>
    <source>
        <tissue evidence="2">Nenye</tissue>
    </source>
</reference>
<organism evidence="2 3">
    <name type="scientific">Cinchona calisaya</name>
    <dbReference type="NCBI Taxonomy" id="153742"/>
    <lineage>
        <taxon>Eukaryota</taxon>
        <taxon>Viridiplantae</taxon>
        <taxon>Streptophyta</taxon>
        <taxon>Embryophyta</taxon>
        <taxon>Tracheophyta</taxon>
        <taxon>Spermatophyta</taxon>
        <taxon>Magnoliopsida</taxon>
        <taxon>eudicotyledons</taxon>
        <taxon>Gunneridae</taxon>
        <taxon>Pentapetalae</taxon>
        <taxon>asterids</taxon>
        <taxon>lamiids</taxon>
        <taxon>Gentianales</taxon>
        <taxon>Rubiaceae</taxon>
        <taxon>Cinchonoideae</taxon>
        <taxon>Cinchoneae</taxon>
        <taxon>Cinchona</taxon>
    </lineage>
</organism>
<feature type="compositionally biased region" description="Low complexity" evidence="1">
    <location>
        <begin position="63"/>
        <end position="73"/>
    </location>
</feature>
<feature type="compositionally biased region" description="Polar residues" evidence="1">
    <location>
        <begin position="8"/>
        <end position="26"/>
    </location>
</feature>
<feature type="compositionally biased region" description="Acidic residues" evidence="1">
    <location>
        <begin position="38"/>
        <end position="47"/>
    </location>
</feature>
<feature type="compositionally biased region" description="Low complexity" evidence="1">
    <location>
        <begin position="27"/>
        <end position="37"/>
    </location>
</feature>
<evidence type="ECO:0000256" key="1">
    <source>
        <dbReference type="SAM" id="MobiDB-lite"/>
    </source>
</evidence>